<dbReference type="PROSITE" id="PS50222">
    <property type="entry name" value="EF_HAND_2"/>
    <property type="match status" value="1"/>
</dbReference>
<dbReference type="InterPro" id="IPR018247">
    <property type="entry name" value="EF_Hand_1_Ca_BS"/>
</dbReference>
<proteinExistence type="predicted"/>
<dbReference type="InterPro" id="IPR002048">
    <property type="entry name" value="EF_hand_dom"/>
</dbReference>
<dbReference type="InterPro" id="IPR011992">
    <property type="entry name" value="EF-hand-dom_pair"/>
</dbReference>
<evidence type="ECO:0000256" key="1">
    <source>
        <dbReference type="ARBA" id="ARBA00022837"/>
    </source>
</evidence>
<organism evidence="4">
    <name type="scientific">Chlamydomonas leiostraca</name>
    <dbReference type="NCBI Taxonomy" id="1034604"/>
    <lineage>
        <taxon>Eukaryota</taxon>
        <taxon>Viridiplantae</taxon>
        <taxon>Chlorophyta</taxon>
        <taxon>core chlorophytes</taxon>
        <taxon>Chlorophyceae</taxon>
        <taxon>CS clade</taxon>
        <taxon>Chlamydomonadales</taxon>
        <taxon>Chlamydomonadaceae</taxon>
        <taxon>Chlamydomonas</taxon>
    </lineage>
</organism>
<dbReference type="PROSITE" id="PS00018">
    <property type="entry name" value="EF_HAND_1"/>
    <property type="match status" value="1"/>
</dbReference>
<dbReference type="EMBL" id="HBFB01023751">
    <property type="protein sequence ID" value="CAD8687335.1"/>
    <property type="molecule type" value="Transcribed_RNA"/>
</dbReference>
<feature type="region of interest" description="Disordered" evidence="2">
    <location>
        <begin position="35"/>
        <end position="55"/>
    </location>
</feature>
<sequence>MASAVLRVQLRSCTPRVTHRSELRPVLHPCVCSAQPSTSSAGPQYPSSELPRLNRPVEPTYYPGIEEEENVSHAAFHNAFEASKPNKMKVAGLQEFAAAIWDRRRRIPSATSDPLLHLFKEFDTDNDGLLTAEEIAKAFSSHGVTITETQVKSLIDEFEEGREHDIKLDEWVDFVYSLAVSDLHAKGTYVPGRSLDSMDG</sequence>
<dbReference type="CDD" id="cd00051">
    <property type="entry name" value="EFh"/>
    <property type="match status" value="1"/>
</dbReference>
<feature type="compositionally biased region" description="Polar residues" evidence="2">
    <location>
        <begin position="35"/>
        <end position="47"/>
    </location>
</feature>
<dbReference type="SUPFAM" id="SSF47473">
    <property type="entry name" value="EF-hand"/>
    <property type="match status" value="1"/>
</dbReference>
<evidence type="ECO:0000256" key="2">
    <source>
        <dbReference type="SAM" id="MobiDB-lite"/>
    </source>
</evidence>
<dbReference type="AlphaFoldDB" id="A0A7S0WWR4"/>
<name>A0A7S0WWR4_9CHLO</name>
<dbReference type="Gene3D" id="1.10.238.10">
    <property type="entry name" value="EF-hand"/>
    <property type="match status" value="1"/>
</dbReference>
<dbReference type="GO" id="GO:0005509">
    <property type="term" value="F:calcium ion binding"/>
    <property type="evidence" value="ECO:0007669"/>
    <property type="project" value="InterPro"/>
</dbReference>
<accession>A0A7S0WWR4</accession>
<gene>
    <name evidence="4" type="ORF">CLEI1391_LOCUS13391</name>
</gene>
<evidence type="ECO:0000259" key="3">
    <source>
        <dbReference type="PROSITE" id="PS50222"/>
    </source>
</evidence>
<keyword evidence="1" id="KW-0106">Calcium</keyword>
<protein>
    <recommendedName>
        <fullName evidence="3">EF-hand domain-containing protein</fullName>
    </recommendedName>
</protein>
<reference evidence="4" key="1">
    <citation type="submission" date="2021-01" db="EMBL/GenBank/DDBJ databases">
        <authorList>
            <person name="Corre E."/>
            <person name="Pelletier E."/>
            <person name="Niang G."/>
            <person name="Scheremetjew M."/>
            <person name="Finn R."/>
            <person name="Kale V."/>
            <person name="Holt S."/>
            <person name="Cochrane G."/>
            <person name="Meng A."/>
            <person name="Brown T."/>
            <person name="Cohen L."/>
        </authorList>
    </citation>
    <scope>NUCLEOTIDE SEQUENCE</scope>
    <source>
        <strain evidence="4">SAG 11-49</strain>
    </source>
</reference>
<evidence type="ECO:0000313" key="4">
    <source>
        <dbReference type="EMBL" id="CAD8687335.1"/>
    </source>
</evidence>
<dbReference type="Pfam" id="PF13499">
    <property type="entry name" value="EF-hand_7"/>
    <property type="match status" value="1"/>
</dbReference>
<feature type="domain" description="EF-hand" evidence="3">
    <location>
        <begin position="110"/>
        <end position="145"/>
    </location>
</feature>